<dbReference type="PANTHER" id="PTHR43685">
    <property type="entry name" value="GLYCOSYLTRANSFERASE"/>
    <property type="match status" value="1"/>
</dbReference>
<evidence type="ECO:0000259" key="1">
    <source>
        <dbReference type="Pfam" id="PF00535"/>
    </source>
</evidence>
<evidence type="ECO:0000313" key="3">
    <source>
        <dbReference type="Proteomes" id="UP000481033"/>
    </source>
</evidence>
<dbReference type="AlphaFoldDB" id="A0A6M0RSQ1"/>
<accession>A0A6M0RSQ1</accession>
<dbReference type="EMBL" id="QXHD01000004">
    <property type="protein sequence ID" value="NEZ59284.1"/>
    <property type="molecule type" value="Genomic_DNA"/>
</dbReference>
<dbReference type="Gene3D" id="3.90.550.10">
    <property type="entry name" value="Spore Coat Polysaccharide Biosynthesis Protein SpsA, Chain A"/>
    <property type="match status" value="1"/>
</dbReference>
<evidence type="ECO:0000313" key="2">
    <source>
        <dbReference type="EMBL" id="NEZ59284.1"/>
    </source>
</evidence>
<proteinExistence type="predicted"/>
<dbReference type="PANTHER" id="PTHR43685:SF2">
    <property type="entry name" value="GLYCOSYLTRANSFERASE 2-LIKE DOMAIN-CONTAINING PROTEIN"/>
    <property type="match status" value="1"/>
</dbReference>
<keyword evidence="3" id="KW-1185">Reference proteome</keyword>
<feature type="domain" description="Glycosyltransferase 2-like" evidence="1">
    <location>
        <begin position="23"/>
        <end position="159"/>
    </location>
</feature>
<dbReference type="InterPro" id="IPR050834">
    <property type="entry name" value="Glycosyltransf_2"/>
</dbReference>
<dbReference type="GO" id="GO:0016740">
    <property type="term" value="F:transferase activity"/>
    <property type="evidence" value="ECO:0007669"/>
    <property type="project" value="UniProtKB-KW"/>
</dbReference>
<comment type="caution">
    <text evidence="2">The sequence shown here is derived from an EMBL/GenBank/DDBJ whole genome shotgun (WGS) entry which is preliminary data.</text>
</comment>
<name>A0A6M0RSQ1_9CYAN</name>
<keyword evidence="2" id="KW-0808">Transferase</keyword>
<dbReference type="Pfam" id="PF00535">
    <property type="entry name" value="Glycos_transf_2"/>
    <property type="match status" value="1"/>
</dbReference>
<dbReference type="InterPro" id="IPR029044">
    <property type="entry name" value="Nucleotide-diphossugar_trans"/>
</dbReference>
<dbReference type="SUPFAM" id="SSF53448">
    <property type="entry name" value="Nucleotide-diphospho-sugar transferases"/>
    <property type="match status" value="1"/>
</dbReference>
<gene>
    <name evidence="2" type="ORF">DXZ20_27300</name>
</gene>
<reference evidence="2 3" key="1">
    <citation type="journal article" date="2020" name="Microb. Ecol.">
        <title>Ecogenomics of the Marine Benthic Filamentous Cyanobacterium Adonisia.</title>
        <authorList>
            <person name="Walter J.M."/>
            <person name="Coutinho F.H."/>
            <person name="Leomil L."/>
            <person name="Hargreaves P.I."/>
            <person name="Campeao M.E."/>
            <person name="Vieira V.V."/>
            <person name="Silva B.S."/>
            <person name="Fistarol G.O."/>
            <person name="Salomon P.S."/>
            <person name="Sawabe T."/>
            <person name="Mino S."/>
            <person name="Hosokawa M."/>
            <person name="Miyashita H."/>
            <person name="Maruyama F."/>
            <person name="van Verk M.C."/>
            <person name="Dutilh B.E."/>
            <person name="Thompson C.C."/>
            <person name="Thompson F.L."/>
        </authorList>
    </citation>
    <scope>NUCLEOTIDE SEQUENCE [LARGE SCALE GENOMIC DNA]</scope>
    <source>
        <strain evidence="2 3">CCMR0081</strain>
    </source>
</reference>
<dbReference type="Proteomes" id="UP000481033">
    <property type="component" value="Unassembled WGS sequence"/>
</dbReference>
<dbReference type="InterPro" id="IPR001173">
    <property type="entry name" value="Glyco_trans_2-like"/>
</dbReference>
<protein>
    <submittedName>
        <fullName evidence="2">Glycosyltransferase</fullName>
    </submittedName>
</protein>
<organism evidence="2 3">
    <name type="scientific">Adonisia turfae CCMR0081</name>
    <dbReference type="NCBI Taxonomy" id="2292702"/>
    <lineage>
        <taxon>Bacteria</taxon>
        <taxon>Bacillati</taxon>
        <taxon>Cyanobacteriota</taxon>
        <taxon>Adonisia</taxon>
        <taxon>Adonisia turfae</taxon>
    </lineage>
</organism>
<dbReference type="RefSeq" id="WP_250564707.1">
    <property type="nucleotide sequence ID" value="NZ_QXHD01000004.1"/>
</dbReference>
<sequence>MPQAFMVANEIPAQPSPFLPTVSVIVPIYNGETDLPGLIECLLGQTYPADRVEYLLVDNGSCDRTPDILKDAVTQAESIEISLRHLSETEIQSAYAARNTGIRAATGEILAFTDADCYPAATWLENLVQGFKDSAVGLCVGEITALPGNTWLERYAERKNIMSQQDTLNHSFCPYGQTANIAVRACAFEKIGLFRPYMTTGGDADICWRLQRDGGWQLHYAKTAVVQHHHRTTLKELRKQWYRYGRSNRYLNQIHGIKLTRPLMAHEVRYSLARWVAKELPVGLVKLITGKADLIDLAMTPIGLYCFHARTLGQRESKLPDNAEEIAWLKSD</sequence>